<dbReference type="RefSeq" id="WP_101887362.1">
    <property type="nucleotide sequence ID" value="NZ_JASOGN010000033.1"/>
</dbReference>
<comment type="caution">
    <text evidence="1">The sequence shown here is derived from an EMBL/GenBank/DDBJ whole genome shotgun (WGS) entry which is preliminary data.</text>
</comment>
<protein>
    <submittedName>
        <fullName evidence="1">Uncharacterized protein</fullName>
    </submittedName>
</protein>
<dbReference type="EMBL" id="JASOGN010000033">
    <property type="protein sequence ID" value="MDK6503147.1"/>
    <property type="molecule type" value="Genomic_DNA"/>
</dbReference>
<evidence type="ECO:0000313" key="1">
    <source>
        <dbReference type="EMBL" id="MDK6503147.1"/>
    </source>
</evidence>
<accession>A0AAW6XJV4</accession>
<evidence type="ECO:0000313" key="2">
    <source>
        <dbReference type="Proteomes" id="UP001230300"/>
    </source>
</evidence>
<gene>
    <name evidence="1" type="ORF">QP235_08130</name>
</gene>
<dbReference type="Proteomes" id="UP001230300">
    <property type="component" value="Unassembled WGS sequence"/>
</dbReference>
<sequence length="107" mass="12145">MNKEKEIQVNGDASSELALHAPAIKQIIKNNDLLTSFFAENSKLAYNIAKRILNVNKKLASISTLTNTSQVKEIAKQAEKELFWCIDNLQDQNEVFSYCSKEDENHD</sequence>
<dbReference type="AlphaFoldDB" id="A0AAW6XJV4"/>
<organism evidence="1 2">
    <name type="scientific">Lactobacillus crispatus</name>
    <dbReference type="NCBI Taxonomy" id="47770"/>
    <lineage>
        <taxon>Bacteria</taxon>
        <taxon>Bacillati</taxon>
        <taxon>Bacillota</taxon>
        <taxon>Bacilli</taxon>
        <taxon>Lactobacillales</taxon>
        <taxon>Lactobacillaceae</taxon>
        <taxon>Lactobacillus</taxon>
    </lineage>
</organism>
<name>A0AAW6XJV4_9LACO</name>
<proteinExistence type="predicted"/>
<reference evidence="1" key="1">
    <citation type="submission" date="2023-05" db="EMBL/GenBank/DDBJ databases">
        <title>Cataloging the Phylogenetic Diversity of Human Bladder Bacteria.</title>
        <authorList>
            <person name="Du J."/>
        </authorList>
    </citation>
    <scope>NUCLEOTIDE SEQUENCE</scope>
    <source>
        <strain evidence="1">UMB9226</strain>
    </source>
</reference>